<evidence type="ECO:0000313" key="2">
    <source>
        <dbReference type="Proteomes" id="UP000267029"/>
    </source>
</evidence>
<name>A0A0R3UCK6_MESCO</name>
<organism evidence="1 2">
    <name type="scientific">Mesocestoides corti</name>
    <name type="common">Flatworm</name>
    <dbReference type="NCBI Taxonomy" id="53468"/>
    <lineage>
        <taxon>Eukaryota</taxon>
        <taxon>Metazoa</taxon>
        <taxon>Spiralia</taxon>
        <taxon>Lophotrochozoa</taxon>
        <taxon>Platyhelminthes</taxon>
        <taxon>Cestoda</taxon>
        <taxon>Eucestoda</taxon>
        <taxon>Cyclophyllidea</taxon>
        <taxon>Mesocestoididae</taxon>
        <taxon>Mesocestoides</taxon>
    </lineage>
</organism>
<proteinExistence type="predicted"/>
<dbReference type="Proteomes" id="UP000267029">
    <property type="component" value="Unassembled WGS sequence"/>
</dbReference>
<reference evidence="1 2" key="1">
    <citation type="submission" date="2018-10" db="EMBL/GenBank/DDBJ databases">
        <authorList>
            <consortium name="Pathogen Informatics"/>
        </authorList>
    </citation>
    <scope>NUCLEOTIDE SEQUENCE [LARGE SCALE GENOMIC DNA]</scope>
</reference>
<sequence length="101" mass="11549">MTGNHEKSLRLSGGYKPFSLHHTHVVPNYLTQYFTITRWLACLHATRPLHAHILPTTFNSNPPRREAFLRRRTMTLCRSAYNANANANSDDSISIVDELTL</sequence>
<feature type="non-terminal residue" evidence="1">
    <location>
        <position position="101"/>
    </location>
</feature>
<evidence type="ECO:0000313" key="1">
    <source>
        <dbReference type="EMBL" id="VDD78652.1"/>
    </source>
</evidence>
<gene>
    <name evidence="1" type="ORF">MCOS_LOCUS4655</name>
</gene>
<protein>
    <submittedName>
        <fullName evidence="1">Uncharacterized protein</fullName>
    </submittedName>
</protein>
<dbReference type="EMBL" id="UXSR01002019">
    <property type="protein sequence ID" value="VDD78652.1"/>
    <property type="molecule type" value="Genomic_DNA"/>
</dbReference>
<accession>A0A0R3UCK6</accession>
<keyword evidence="2" id="KW-1185">Reference proteome</keyword>
<dbReference type="AlphaFoldDB" id="A0A0R3UCK6"/>